<dbReference type="Pfam" id="PF01119">
    <property type="entry name" value="DNA_mis_repair"/>
    <property type="match status" value="1"/>
</dbReference>
<dbReference type="GO" id="GO:0005524">
    <property type="term" value="F:ATP binding"/>
    <property type="evidence" value="ECO:0007669"/>
    <property type="project" value="InterPro"/>
</dbReference>
<keyword evidence="9" id="KW-0540">Nuclease</keyword>
<dbReference type="Gene3D" id="3.30.1370.100">
    <property type="entry name" value="MutL, C-terminal domain, regulatory subdomain"/>
    <property type="match status" value="1"/>
</dbReference>
<dbReference type="GO" id="GO:0006298">
    <property type="term" value="P:mismatch repair"/>
    <property type="evidence" value="ECO:0007669"/>
    <property type="project" value="UniProtKB-UniRule"/>
</dbReference>
<dbReference type="InterPro" id="IPR036890">
    <property type="entry name" value="HATPase_C_sf"/>
</dbReference>
<dbReference type="GO" id="GO:0032300">
    <property type="term" value="C:mismatch repair complex"/>
    <property type="evidence" value="ECO:0007669"/>
    <property type="project" value="InterPro"/>
</dbReference>
<dbReference type="GO" id="GO:0004519">
    <property type="term" value="F:endonuclease activity"/>
    <property type="evidence" value="ECO:0007669"/>
    <property type="project" value="UniProtKB-KW"/>
</dbReference>
<dbReference type="InterPro" id="IPR014790">
    <property type="entry name" value="MutL_C"/>
</dbReference>
<dbReference type="Pfam" id="PF08676">
    <property type="entry name" value="MutL_C"/>
    <property type="match status" value="1"/>
</dbReference>
<dbReference type="InterPro" id="IPR002099">
    <property type="entry name" value="MutL/Mlh/PMS"/>
</dbReference>
<feature type="domain" description="MutL C-terminal dimerisation" evidence="7">
    <location>
        <begin position="449"/>
        <end position="592"/>
    </location>
</feature>
<dbReference type="SMART" id="SM01340">
    <property type="entry name" value="DNA_mis_repair"/>
    <property type="match status" value="1"/>
</dbReference>
<feature type="domain" description="DNA mismatch repair protein S5" evidence="8">
    <location>
        <begin position="212"/>
        <end position="330"/>
    </location>
</feature>
<keyword evidence="9" id="KW-0378">Hydrolase</keyword>
<dbReference type="SUPFAM" id="SSF54211">
    <property type="entry name" value="Ribosomal protein S5 domain 2-like"/>
    <property type="match status" value="1"/>
</dbReference>
<dbReference type="InterPro" id="IPR042120">
    <property type="entry name" value="MutL_C_dimsub"/>
</dbReference>
<evidence type="ECO:0000256" key="4">
    <source>
        <dbReference type="ARBA" id="ARBA00023204"/>
    </source>
</evidence>
<evidence type="ECO:0000259" key="7">
    <source>
        <dbReference type="SMART" id="SM00853"/>
    </source>
</evidence>
<proteinExistence type="inferred from homology"/>
<reference evidence="9" key="1">
    <citation type="submission" date="2020-07" db="EMBL/GenBank/DDBJ databases">
        <title>Huge and variable diversity of episymbiotic CPR bacteria and DPANN archaea in groundwater ecosystems.</title>
        <authorList>
            <person name="He C.Y."/>
            <person name="Keren R."/>
            <person name="Whittaker M."/>
            <person name="Farag I.F."/>
            <person name="Doudna J."/>
            <person name="Cate J.H.D."/>
            <person name="Banfield J.F."/>
        </authorList>
    </citation>
    <scope>NUCLEOTIDE SEQUENCE</scope>
    <source>
        <strain evidence="9">NC_groundwater_763_Ag_S-0.2um_68_21</strain>
    </source>
</reference>
<comment type="function">
    <text evidence="5">This protein is involved in the repair of mismatches in DNA. It is required for dam-dependent methyl-directed DNA mismatch repair. May act as a 'molecular matchmaker', a protein that promotes the formation of a stable complex between two or more DNA-binding proteins in an ATP-dependent manner without itself being part of a final effector complex.</text>
</comment>
<dbReference type="GO" id="GO:0016887">
    <property type="term" value="F:ATP hydrolysis activity"/>
    <property type="evidence" value="ECO:0007669"/>
    <property type="project" value="InterPro"/>
</dbReference>
<dbReference type="PROSITE" id="PS00058">
    <property type="entry name" value="DNA_MISMATCH_REPAIR_1"/>
    <property type="match status" value="1"/>
</dbReference>
<evidence type="ECO:0000256" key="5">
    <source>
        <dbReference type="HAMAP-Rule" id="MF_00149"/>
    </source>
</evidence>
<dbReference type="GO" id="GO:0030983">
    <property type="term" value="F:mismatched DNA binding"/>
    <property type="evidence" value="ECO:0007669"/>
    <property type="project" value="InterPro"/>
</dbReference>
<feature type="region of interest" description="Disordered" evidence="6">
    <location>
        <begin position="332"/>
        <end position="386"/>
    </location>
</feature>
<comment type="similarity">
    <text evidence="1 5">Belongs to the DNA mismatch repair MutL/HexB family.</text>
</comment>
<dbReference type="Gene3D" id="3.30.230.10">
    <property type="match status" value="1"/>
</dbReference>
<keyword evidence="3 5" id="KW-0227">DNA damage</keyword>
<dbReference type="InterPro" id="IPR014721">
    <property type="entry name" value="Ribsml_uS5_D2-typ_fold_subgr"/>
</dbReference>
<dbReference type="InterPro" id="IPR020667">
    <property type="entry name" value="DNA_mismatch_repair_MutL"/>
</dbReference>
<dbReference type="GO" id="GO:0140664">
    <property type="term" value="F:ATP-dependent DNA damage sensor activity"/>
    <property type="evidence" value="ECO:0007669"/>
    <property type="project" value="InterPro"/>
</dbReference>
<comment type="caution">
    <text evidence="9">The sequence shown here is derived from an EMBL/GenBank/DDBJ whole genome shotgun (WGS) entry which is preliminary data.</text>
</comment>
<evidence type="ECO:0000256" key="3">
    <source>
        <dbReference type="ARBA" id="ARBA00022763"/>
    </source>
</evidence>
<dbReference type="InterPro" id="IPR042121">
    <property type="entry name" value="MutL_C_regsub"/>
</dbReference>
<dbReference type="CDD" id="cd16926">
    <property type="entry name" value="HATPase_MutL-MLH-PMS-like"/>
    <property type="match status" value="1"/>
</dbReference>
<dbReference type="NCBIfam" id="TIGR00585">
    <property type="entry name" value="mutl"/>
    <property type="match status" value="1"/>
</dbReference>
<dbReference type="PANTHER" id="PTHR10073:SF12">
    <property type="entry name" value="DNA MISMATCH REPAIR PROTEIN MLH1"/>
    <property type="match status" value="1"/>
</dbReference>
<evidence type="ECO:0000256" key="1">
    <source>
        <dbReference type="ARBA" id="ARBA00006082"/>
    </source>
</evidence>
<dbReference type="SUPFAM" id="SSF55874">
    <property type="entry name" value="ATPase domain of HSP90 chaperone/DNA topoisomerase II/histidine kinase"/>
    <property type="match status" value="1"/>
</dbReference>
<evidence type="ECO:0000313" key="9">
    <source>
        <dbReference type="EMBL" id="MBI3127206.1"/>
    </source>
</evidence>
<sequence length="635" mass="69067">MPQPSRIRVLPEALANQIAAGEVVQRPAAALKELVENALDAGARRIQVDLEGGGAQSIRVRDDGEGMGRDDALLAFERHATSKIASSEDLHRVSTLGFRGEALPSIAAVSKVTLTTRRPGEPLGTEVVIEGGQVKRVTEMGAPEGTQIEARSLFFNVPARRKFLRRPETELARCVEVVSRAAMARPEAAFVLRHGGKVLLDLRAGEERLSRAAALLGKDSAPHLLEVNGESEGVRLTGWAAAPSLTRSGRDGQYLFVNGRPVRDPVLVRAAYEAYRSFLPSGRHPLFVLFLDLPPEEVDVNVHPAKEEVRFRRASAVYALVRDALTGTLGAPAPRPRLTYRRPEAPIPAGRLGETRPGGRPAPPSLLGGGGYIPPRAPEDPSREGEAAPLVYEPAAEYAQAPEEAPPLPPGLAEKNLPVFRASALAGPLERVLQPPHPSRPIRLGECRYLGQWDECFLLFASPQGLVFMDQHAAHERVLYNRFRDEFREGRVETQACLVPASIRLRPEEAIRLEAHRAALERSGFELEPAGPGEYLIRSVPALLAERDPVGAVRRVVEGLAEWEEPMSFPDLIDGIIARMSCRGAVKAAQALHPEEVAALIKAVDGMPGSWTCPHGRPLMLVLGTGPVRRRFLRS</sequence>
<accession>A0A932I0K7</accession>
<name>A0A932I0K7_UNCTE</name>
<dbReference type="Pfam" id="PF13589">
    <property type="entry name" value="HATPase_c_3"/>
    <property type="match status" value="1"/>
</dbReference>
<dbReference type="Proteomes" id="UP000782312">
    <property type="component" value="Unassembled WGS sequence"/>
</dbReference>
<dbReference type="Gene3D" id="3.30.1540.20">
    <property type="entry name" value="MutL, C-terminal domain, dimerisation subdomain"/>
    <property type="match status" value="1"/>
</dbReference>
<gene>
    <name evidence="5 9" type="primary">mutL</name>
    <name evidence="9" type="ORF">HYZ11_06350</name>
</gene>
<dbReference type="SMART" id="SM00853">
    <property type="entry name" value="MutL_C"/>
    <property type="match status" value="1"/>
</dbReference>
<dbReference type="InterPro" id="IPR037198">
    <property type="entry name" value="MutL_C_sf"/>
</dbReference>
<dbReference type="Gene3D" id="3.30.565.10">
    <property type="entry name" value="Histidine kinase-like ATPase, C-terminal domain"/>
    <property type="match status" value="1"/>
</dbReference>
<dbReference type="InterPro" id="IPR020568">
    <property type="entry name" value="Ribosomal_Su5_D2-typ_SF"/>
</dbReference>
<dbReference type="InterPro" id="IPR014762">
    <property type="entry name" value="DNA_mismatch_repair_CS"/>
</dbReference>
<dbReference type="EMBL" id="JACPUR010000016">
    <property type="protein sequence ID" value="MBI3127206.1"/>
    <property type="molecule type" value="Genomic_DNA"/>
</dbReference>
<evidence type="ECO:0000259" key="8">
    <source>
        <dbReference type="SMART" id="SM01340"/>
    </source>
</evidence>
<keyword evidence="9" id="KW-0255">Endonuclease</keyword>
<dbReference type="InterPro" id="IPR013507">
    <property type="entry name" value="DNA_mismatch_S5_2-like"/>
</dbReference>
<dbReference type="HAMAP" id="MF_00149">
    <property type="entry name" value="DNA_mis_repair"/>
    <property type="match status" value="1"/>
</dbReference>
<dbReference type="SUPFAM" id="SSF118116">
    <property type="entry name" value="DNA mismatch repair protein MutL"/>
    <property type="match status" value="1"/>
</dbReference>
<protein>
    <recommendedName>
        <fullName evidence="2 5">DNA mismatch repair protein MutL</fullName>
    </recommendedName>
</protein>
<dbReference type="PANTHER" id="PTHR10073">
    <property type="entry name" value="DNA MISMATCH REPAIR PROTEIN MLH, PMS, MUTL"/>
    <property type="match status" value="1"/>
</dbReference>
<evidence type="ECO:0000313" key="10">
    <source>
        <dbReference type="Proteomes" id="UP000782312"/>
    </source>
</evidence>
<evidence type="ECO:0000256" key="6">
    <source>
        <dbReference type="SAM" id="MobiDB-lite"/>
    </source>
</evidence>
<evidence type="ECO:0000256" key="2">
    <source>
        <dbReference type="ARBA" id="ARBA00021975"/>
    </source>
</evidence>
<organism evidence="9 10">
    <name type="scientific">Tectimicrobiota bacterium</name>
    <dbReference type="NCBI Taxonomy" id="2528274"/>
    <lineage>
        <taxon>Bacteria</taxon>
        <taxon>Pseudomonadati</taxon>
        <taxon>Nitrospinota/Tectimicrobiota group</taxon>
        <taxon>Candidatus Tectimicrobiota</taxon>
    </lineage>
</organism>
<dbReference type="AlphaFoldDB" id="A0A932I0K7"/>
<dbReference type="CDD" id="cd00782">
    <property type="entry name" value="MutL_Trans"/>
    <property type="match status" value="1"/>
</dbReference>
<keyword evidence="4 5" id="KW-0234">DNA repair</keyword>
<feature type="compositionally biased region" description="Basic and acidic residues" evidence="6">
    <location>
        <begin position="377"/>
        <end position="386"/>
    </location>
</feature>
<dbReference type="InterPro" id="IPR038973">
    <property type="entry name" value="MutL/Mlh/Pms-like"/>
</dbReference>
<dbReference type="FunFam" id="3.30.565.10:FF:000003">
    <property type="entry name" value="DNA mismatch repair endonuclease MutL"/>
    <property type="match status" value="1"/>
</dbReference>